<proteinExistence type="predicted"/>
<protein>
    <submittedName>
        <fullName evidence="1">Uncharacterized protein</fullName>
    </submittedName>
</protein>
<dbReference type="Pfam" id="PF19852">
    <property type="entry name" value="DUF6327"/>
    <property type="match status" value="1"/>
</dbReference>
<dbReference type="Proteomes" id="UP000199492">
    <property type="component" value="Unassembled WGS sequence"/>
</dbReference>
<sequence>MKTYTTFKEIENDLTRHKLERDIAWEELKLIKTEYKQDLEPLNWISTALKLTGKYSFIAMIRNWLFKR</sequence>
<organism evidence="1 2">
    <name type="scientific">Winogradskyella thalassocola</name>
    <dbReference type="NCBI Taxonomy" id="262004"/>
    <lineage>
        <taxon>Bacteria</taxon>
        <taxon>Pseudomonadati</taxon>
        <taxon>Bacteroidota</taxon>
        <taxon>Flavobacteriia</taxon>
        <taxon>Flavobacteriales</taxon>
        <taxon>Flavobacteriaceae</taxon>
        <taxon>Winogradskyella</taxon>
    </lineage>
</organism>
<dbReference type="AlphaFoldDB" id="A0A1G8G5X8"/>
<dbReference type="STRING" id="262004.SAMN04489796_105105"/>
<name>A0A1G8G5X8_9FLAO</name>
<dbReference type="EMBL" id="FNCZ01000005">
    <property type="protein sequence ID" value="SDH89742.1"/>
    <property type="molecule type" value="Genomic_DNA"/>
</dbReference>
<keyword evidence="2" id="KW-1185">Reference proteome</keyword>
<reference evidence="2" key="1">
    <citation type="submission" date="2016-10" db="EMBL/GenBank/DDBJ databases">
        <authorList>
            <person name="Varghese N."/>
            <person name="Submissions S."/>
        </authorList>
    </citation>
    <scope>NUCLEOTIDE SEQUENCE [LARGE SCALE GENOMIC DNA]</scope>
    <source>
        <strain evidence="2">DSM 15363</strain>
    </source>
</reference>
<dbReference type="InterPro" id="IPR046290">
    <property type="entry name" value="DUF6327"/>
</dbReference>
<dbReference type="RefSeq" id="WP_092468902.1">
    <property type="nucleotide sequence ID" value="NZ_FNCZ01000005.1"/>
</dbReference>
<gene>
    <name evidence="1" type="ORF">SAMN04489796_105105</name>
</gene>
<dbReference type="OrthoDB" id="1149272at2"/>
<evidence type="ECO:0000313" key="1">
    <source>
        <dbReference type="EMBL" id="SDH89742.1"/>
    </source>
</evidence>
<evidence type="ECO:0000313" key="2">
    <source>
        <dbReference type="Proteomes" id="UP000199492"/>
    </source>
</evidence>
<accession>A0A1G8G5X8</accession>